<evidence type="ECO:0000313" key="3">
    <source>
        <dbReference type="Proteomes" id="UP000186817"/>
    </source>
</evidence>
<dbReference type="AlphaFoldDB" id="A0A1Q9CHK5"/>
<dbReference type="OrthoDB" id="444702at2759"/>
<dbReference type="Proteomes" id="UP000186817">
    <property type="component" value="Unassembled WGS sequence"/>
</dbReference>
<keyword evidence="3" id="KW-1185">Reference proteome</keyword>
<protein>
    <submittedName>
        <fullName evidence="2">Uncharacterized protein</fullName>
    </submittedName>
</protein>
<proteinExistence type="predicted"/>
<feature type="region of interest" description="Disordered" evidence="1">
    <location>
        <begin position="433"/>
        <end position="452"/>
    </location>
</feature>
<reference evidence="2 3" key="1">
    <citation type="submission" date="2016-02" db="EMBL/GenBank/DDBJ databases">
        <title>Genome analysis of coral dinoflagellate symbionts highlights evolutionary adaptations to a symbiotic lifestyle.</title>
        <authorList>
            <person name="Aranda M."/>
            <person name="Li Y."/>
            <person name="Liew Y.J."/>
            <person name="Baumgarten S."/>
            <person name="Simakov O."/>
            <person name="Wilson M."/>
            <person name="Piel J."/>
            <person name="Ashoor H."/>
            <person name="Bougouffa S."/>
            <person name="Bajic V.B."/>
            <person name="Ryu T."/>
            <person name="Ravasi T."/>
            <person name="Bayer T."/>
            <person name="Micklem G."/>
            <person name="Kim H."/>
            <person name="Bhak J."/>
            <person name="Lajeunesse T.C."/>
            <person name="Voolstra C.R."/>
        </authorList>
    </citation>
    <scope>NUCLEOTIDE SEQUENCE [LARGE SCALE GENOMIC DNA]</scope>
    <source>
        <strain evidence="2 3">CCMP2467</strain>
    </source>
</reference>
<comment type="caution">
    <text evidence="2">The sequence shown here is derived from an EMBL/GenBank/DDBJ whole genome shotgun (WGS) entry which is preliminary data.</text>
</comment>
<evidence type="ECO:0000256" key="1">
    <source>
        <dbReference type="SAM" id="MobiDB-lite"/>
    </source>
</evidence>
<accession>A0A1Q9CHK5</accession>
<organism evidence="2 3">
    <name type="scientific">Symbiodinium microadriaticum</name>
    <name type="common">Dinoflagellate</name>
    <name type="synonym">Zooxanthella microadriatica</name>
    <dbReference type="NCBI Taxonomy" id="2951"/>
    <lineage>
        <taxon>Eukaryota</taxon>
        <taxon>Sar</taxon>
        <taxon>Alveolata</taxon>
        <taxon>Dinophyceae</taxon>
        <taxon>Suessiales</taxon>
        <taxon>Symbiodiniaceae</taxon>
        <taxon>Symbiodinium</taxon>
    </lineage>
</organism>
<evidence type="ECO:0000313" key="2">
    <source>
        <dbReference type="EMBL" id="OLP82414.1"/>
    </source>
</evidence>
<feature type="compositionally biased region" description="Low complexity" evidence="1">
    <location>
        <begin position="866"/>
        <end position="890"/>
    </location>
</feature>
<feature type="region of interest" description="Disordered" evidence="1">
    <location>
        <begin position="848"/>
        <end position="916"/>
    </location>
</feature>
<sequence length="916" mass="99950">MSSAQRDALILTFFPSQDDEWCDHIHNSRIDAVYKWIRLRKALTATPEFTTTPGSNALRVDPAARLLDLMRGTARFMAEFLGAAPPTYTSESPLNLNMLAVGVFPDPSVTWPRVLLVGSASALPRRIAFTFGRKLRYRARSAKHSCVATVVIPTWQPGLELGGGLMFMKRGPRCGIIVQAQVCKVALALVPRWDSVRSQFTLPSVSVIQGWEAYANLCGIFPVPDCRQTVISRLSAEEFSLPRLALPEGESILDVWVDGSVIHRHDPRLARAGAGVFFASDSPFNFGFGILGPVQSVERAESRSSLPSAPLRVLQYGLCTSALIASMLWTESNLASLRAIFGSLKSVLTLLLITDDVAANRISSLDRLGNAGAHKLAVQAAKNRLPDARVFQALVEHDRLALVAHRCMIAVVTARSAESVKMGIFVPARHRQSDEHDGYASEGSVADELPAPAAPKTNAARLLHHDKDYTYTASPLRAFENELGVQESDQNDLFLHDIRDALPDAARIRMLPQLVQNEWSAAIKLPHDLNHQGGIAAVQKADIPLVLRNVGYTQEPTAILVTQHPAQVGMRGYDAQSVRCTFRVREDDGSLKALVVTRFLVQIGFGAPVCQQAEGELVSVPTCMHRVNLKMPACYGWSAEMVTGSTVARMLEKHIPPGSYDAIICRDNLTATCLIHFDVLDTALAASGRDSLFIKLHPDETVRPPFELLWLDESVELEAAVEMAKAEHVFGVVAKNTSKSPRLALRFAATPKLQEYAKRHGVFDYSRYGRWKLSGLPPSAGAVGAAALLQQRAWKVQEVLYFGDKHCVFVADGIGKAGPMYYEFGGTHRQQLHFTALNAAAKELQHQAAQQARAAAPAPAAPQPYPARQRATQWQLQAAQAMQAAPLATPRGGGEAKREASGPTGNSPDTHKPRHS</sequence>
<dbReference type="EMBL" id="LSRX01001195">
    <property type="protein sequence ID" value="OLP82414.1"/>
    <property type="molecule type" value="Genomic_DNA"/>
</dbReference>
<name>A0A1Q9CHK5_SYMMI</name>
<gene>
    <name evidence="2" type="ORF">AK812_SmicGene36932</name>
</gene>
<feature type="compositionally biased region" description="Low complexity" evidence="1">
    <location>
        <begin position="848"/>
        <end position="858"/>
    </location>
</feature>